<comment type="caution">
    <text evidence="3">The sequence shown here is derived from an EMBL/GenBank/DDBJ whole genome shotgun (WGS) entry which is preliminary data.</text>
</comment>
<dbReference type="Proteomes" id="UP000182190">
    <property type="component" value="Unassembled WGS sequence"/>
</dbReference>
<dbReference type="InterPro" id="IPR001173">
    <property type="entry name" value="Glyco_trans_2-like"/>
</dbReference>
<evidence type="ECO:0000313" key="3">
    <source>
        <dbReference type="EMBL" id="VXD24166.1"/>
    </source>
</evidence>
<dbReference type="AlphaFoldDB" id="A0A7Z9E589"/>
<dbReference type="CDD" id="cd00761">
    <property type="entry name" value="Glyco_tranf_GTA_type"/>
    <property type="match status" value="1"/>
</dbReference>
<dbReference type="Gene3D" id="3.90.550.10">
    <property type="entry name" value="Spore Coat Polysaccharide Biosynthesis Protein SpsA, Chain A"/>
    <property type="match status" value="1"/>
</dbReference>
<dbReference type="InterPro" id="IPR029044">
    <property type="entry name" value="Nucleotide-diphossugar_trans"/>
</dbReference>
<dbReference type="RefSeq" id="WP_083621734.1">
    <property type="nucleotide sequence ID" value="NZ_LR735018.1"/>
</dbReference>
<dbReference type="SUPFAM" id="SSF53448">
    <property type="entry name" value="Nucleotide-diphospho-sugar transferases"/>
    <property type="match status" value="1"/>
</dbReference>
<protein>
    <recommendedName>
        <fullName evidence="2">Glycosyltransferase 2-like domain-containing protein</fullName>
    </recommendedName>
</protein>
<feature type="domain" description="Glycosyltransferase 2-like" evidence="2">
    <location>
        <begin position="5"/>
        <end position="151"/>
    </location>
</feature>
<proteinExistence type="predicted"/>
<evidence type="ECO:0000313" key="4">
    <source>
        <dbReference type="Proteomes" id="UP000182190"/>
    </source>
</evidence>
<reference evidence="3" key="1">
    <citation type="submission" date="2019-10" db="EMBL/GenBank/DDBJ databases">
        <authorList>
            <consortium name="Genoscope - CEA"/>
            <person name="William W."/>
        </authorList>
    </citation>
    <scope>NUCLEOTIDE SEQUENCE [LARGE SCALE GENOMIC DNA]</scope>
    <source>
        <strain evidence="3">BBR_PRJEB10994</strain>
    </source>
</reference>
<dbReference type="OrthoDB" id="9797391at2"/>
<dbReference type="EMBL" id="CZCS02000221">
    <property type="protein sequence ID" value="VXD24166.1"/>
    <property type="molecule type" value="Genomic_DNA"/>
</dbReference>
<accession>A0A7Z9E589</accession>
<dbReference type="Pfam" id="PF00535">
    <property type="entry name" value="Glycos_transf_2"/>
    <property type="match status" value="1"/>
</dbReference>
<evidence type="ECO:0000256" key="1">
    <source>
        <dbReference type="SAM" id="Phobius"/>
    </source>
</evidence>
<keyword evidence="1" id="KW-0812">Transmembrane</keyword>
<keyword evidence="1" id="KW-1133">Transmembrane helix</keyword>
<evidence type="ECO:0000259" key="2">
    <source>
        <dbReference type="Pfam" id="PF00535"/>
    </source>
</evidence>
<keyword evidence="4" id="KW-1185">Reference proteome</keyword>
<name>A0A7Z9E589_9CYAN</name>
<feature type="transmembrane region" description="Helical" evidence="1">
    <location>
        <begin position="316"/>
        <end position="338"/>
    </location>
</feature>
<sequence length="357" mass="40508">MNINIGILAYNEADAIPKMLNSLFEQSLFTQPHPDLNIEICVIPNACTDQTASITATTLKNLVKPDLHTHIQWHIYEIERPGKSNAWNKFVHDVSNPNADYLFMMDADIIILNPQTLTSMIQLLETTSETWIAMDQPIKDVSLKTNKNPLEFLSEKVSSLSGNKASEGKPSWLCGQLYLARAHILRRIWLPTTLPTQDSFLYSMIVTNGFQEAENPERVIQAPSASHIFEAYTSIPSLLRHQKWLMIGQIVGQLVSKFFLNHADQEDIGIMIKNKNAENPLWLDEMVQTMIADKGWWLIPNVILLRRFESLTHKSFLKALLFFPLACVAFAVDLWVAFQVNSALHNGDALGHWKKST</sequence>
<gene>
    <name evidence="3" type="ORF">PL9631_780053</name>
</gene>
<organism evidence="3 4">
    <name type="scientific">Planktothrix paucivesiculata PCC 9631</name>
    <dbReference type="NCBI Taxonomy" id="671071"/>
    <lineage>
        <taxon>Bacteria</taxon>
        <taxon>Bacillati</taxon>
        <taxon>Cyanobacteriota</taxon>
        <taxon>Cyanophyceae</taxon>
        <taxon>Oscillatoriophycideae</taxon>
        <taxon>Oscillatoriales</taxon>
        <taxon>Microcoleaceae</taxon>
        <taxon>Planktothrix</taxon>
    </lineage>
</organism>
<keyword evidence="1" id="KW-0472">Membrane</keyword>